<dbReference type="EMBL" id="MU118051">
    <property type="protein sequence ID" value="KAF9646692.1"/>
    <property type="molecule type" value="Genomic_DNA"/>
</dbReference>
<evidence type="ECO:0000313" key="2">
    <source>
        <dbReference type="Proteomes" id="UP000886501"/>
    </source>
</evidence>
<accession>A0ACB6ZAS7</accession>
<sequence>MDNLHDDTPQPDSEEDEFDWEEVYIPSQSQVGPSTSVTPDISTPVAPAIPTIEITLESRKARKDKEDALKKALNAAVYAERLTRVDCHKVHTVFLIANAVLRNRWLNDKLLHARLMSLTPLNLQAAFFSIKKSRVPDTAYRGLMFENSIKALVEWWAHVFFRVQKTGHIQSHTLEEIQRLLKSDDYEFDENYQLAYTSFEGHEIVKTPKSLMKHALMKSGSRDVSAQLFTALCRALGVPARLVVSLQSVPWQANAGKSKSTGKNRSKSDTPADSDDDMKEAVVPAVCGIKGKGRTIGSDSEYAVSGGSRSSPAGLPSANGKGKGKGKRKATLVVRLRKPRLKLPPQESSEDDSDPVQAPPTMWAEVFSRADCCWLPVDPIRAIVNKRKVFDPAYSNLPKKGENVRNRMLYVMAFEEDSFARDVTARYAKDYGAKVAKMQRSGGVGNSRKEWWDRIVAMVQRPYRLNRDEVEDEQLQSNQLTEGMPTTIAGFKDHSLYALARHIKQTEVIHPLVEIGKFRGEAVYPRGNVLSLKTSESWMRQGYKIKEGAQPMKMVKQRAVTINKRRAVEMALADQAGDGTGEGNEGGVVQGLYAKGQTELYIPPPVVGGIIPKNNFGNIDLYVPSMLPKGASHIPYKGTAKIAKDLGLHYAEAVVSFEFKNRKAMPIIRGIVIASEHEALILEGYWQAEHYRAEKEEIKRRADVLKRWARLVKGLQIRRRLQAQYQRADTGSNLHGDNCDVNTKGKHTSGRQTVVAVSTADPEPDSVLQGSHDATMYEAGRLDAEARHPREGSSHVHHDPDLFHAGGFIATADEIVQPFRLPRSQYLRPRDHVPSPPASDGDVEMVPDSEGVMDEELPIVNERNFEGGKRYEDEDGGVHSEPEATNEPMKTMAELAAEHAERQRQLGLGSARSSRPSRRCIRSSRGRQKAMSGESEDEPGTNESVDPSEPSLGGDVPCSPAPSEHKAASSKTTFRQDPRPSSKSAPTPRRKRARSPDIDEGSDIEYHGSPKPKSTRTGPHPRRKTTTRTRKPGSRAIRTVSGSSATSIAVPASDRVLRSRKARA</sequence>
<gene>
    <name evidence="1" type="ORF">BDM02DRAFT_3188593</name>
</gene>
<reference evidence="1" key="2">
    <citation type="journal article" date="2020" name="Nat. Commun.">
        <title>Large-scale genome sequencing of mycorrhizal fungi provides insights into the early evolution of symbiotic traits.</title>
        <authorList>
            <person name="Miyauchi S."/>
            <person name="Kiss E."/>
            <person name="Kuo A."/>
            <person name="Drula E."/>
            <person name="Kohler A."/>
            <person name="Sanchez-Garcia M."/>
            <person name="Morin E."/>
            <person name="Andreopoulos B."/>
            <person name="Barry K.W."/>
            <person name="Bonito G."/>
            <person name="Buee M."/>
            <person name="Carver A."/>
            <person name="Chen C."/>
            <person name="Cichocki N."/>
            <person name="Clum A."/>
            <person name="Culley D."/>
            <person name="Crous P.W."/>
            <person name="Fauchery L."/>
            <person name="Girlanda M."/>
            <person name="Hayes R.D."/>
            <person name="Keri Z."/>
            <person name="LaButti K."/>
            <person name="Lipzen A."/>
            <person name="Lombard V."/>
            <person name="Magnuson J."/>
            <person name="Maillard F."/>
            <person name="Murat C."/>
            <person name="Nolan M."/>
            <person name="Ohm R.A."/>
            <person name="Pangilinan J."/>
            <person name="Pereira M.F."/>
            <person name="Perotto S."/>
            <person name="Peter M."/>
            <person name="Pfister S."/>
            <person name="Riley R."/>
            <person name="Sitrit Y."/>
            <person name="Stielow J.B."/>
            <person name="Szollosi G."/>
            <person name="Zifcakova L."/>
            <person name="Stursova M."/>
            <person name="Spatafora J.W."/>
            <person name="Tedersoo L."/>
            <person name="Vaario L.M."/>
            <person name="Yamada A."/>
            <person name="Yan M."/>
            <person name="Wang P."/>
            <person name="Xu J."/>
            <person name="Bruns T."/>
            <person name="Baldrian P."/>
            <person name="Vilgalys R."/>
            <person name="Dunand C."/>
            <person name="Henrissat B."/>
            <person name="Grigoriev I.V."/>
            <person name="Hibbett D."/>
            <person name="Nagy L.G."/>
            <person name="Martin F.M."/>
        </authorList>
    </citation>
    <scope>NUCLEOTIDE SEQUENCE</scope>
    <source>
        <strain evidence="1">P2</strain>
    </source>
</reference>
<keyword evidence="2" id="KW-1185">Reference proteome</keyword>
<comment type="caution">
    <text evidence="1">The sequence shown here is derived from an EMBL/GenBank/DDBJ whole genome shotgun (WGS) entry which is preliminary data.</text>
</comment>
<dbReference type="Proteomes" id="UP000886501">
    <property type="component" value="Unassembled WGS sequence"/>
</dbReference>
<proteinExistence type="predicted"/>
<organism evidence="1 2">
    <name type="scientific">Thelephora ganbajun</name>
    <name type="common">Ganba fungus</name>
    <dbReference type="NCBI Taxonomy" id="370292"/>
    <lineage>
        <taxon>Eukaryota</taxon>
        <taxon>Fungi</taxon>
        <taxon>Dikarya</taxon>
        <taxon>Basidiomycota</taxon>
        <taxon>Agaricomycotina</taxon>
        <taxon>Agaricomycetes</taxon>
        <taxon>Thelephorales</taxon>
        <taxon>Thelephoraceae</taxon>
        <taxon>Thelephora</taxon>
    </lineage>
</organism>
<reference evidence="1" key="1">
    <citation type="submission" date="2019-10" db="EMBL/GenBank/DDBJ databases">
        <authorList>
            <consortium name="DOE Joint Genome Institute"/>
            <person name="Kuo A."/>
            <person name="Miyauchi S."/>
            <person name="Kiss E."/>
            <person name="Drula E."/>
            <person name="Kohler A."/>
            <person name="Sanchez-Garcia M."/>
            <person name="Andreopoulos B."/>
            <person name="Barry K.W."/>
            <person name="Bonito G."/>
            <person name="Buee M."/>
            <person name="Carver A."/>
            <person name="Chen C."/>
            <person name="Cichocki N."/>
            <person name="Clum A."/>
            <person name="Culley D."/>
            <person name="Crous P.W."/>
            <person name="Fauchery L."/>
            <person name="Girlanda M."/>
            <person name="Hayes R."/>
            <person name="Keri Z."/>
            <person name="Labutti K."/>
            <person name="Lipzen A."/>
            <person name="Lombard V."/>
            <person name="Magnuson J."/>
            <person name="Maillard F."/>
            <person name="Morin E."/>
            <person name="Murat C."/>
            <person name="Nolan M."/>
            <person name="Ohm R."/>
            <person name="Pangilinan J."/>
            <person name="Pereira M."/>
            <person name="Perotto S."/>
            <person name="Peter M."/>
            <person name="Riley R."/>
            <person name="Sitrit Y."/>
            <person name="Stielow B."/>
            <person name="Szollosi G."/>
            <person name="Zifcakova L."/>
            <person name="Stursova M."/>
            <person name="Spatafora J.W."/>
            <person name="Tedersoo L."/>
            <person name="Vaario L.-M."/>
            <person name="Yamada A."/>
            <person name="Yan M."/>
            <person name="Wang P."/>
            <person name="Xu J."/>
            <person name="Bruns T."/>
            <person name="Baldrian P."/>
            <person name="Vilgalys R."/>
            <person name="Henrissat B."/>
            <person name="Grigoriev I.V."/>
            <person name="Hibbett D."/>
            <person name="Nagy L.G."/>
            <person name="Martin F.M."/>
        </authorList>
    </citation>
    <scope>NUCLEOTIDE SEQUENCE</scope>
    <source>
        <strain evidence="1">P2</strain>
    </source>
</reference>
<evidence type="ECO:0000313" key="1">
    <source>
        <dbReference type="EMBL" id="KAF9646692.1"/>
    </source>
</evidence>
<name>A0ACB6ZAS7_THEGA</name>
<protein>
    <submittedName>
        <fullName evidence="1">Rad4-domain-containing protein</fullName>
    </submittedName>
</protein>